<gene>
    <name evidence="1" type="ORF">S03H2_50403</name>
</gene>
<comment type="caution">
    <text evidence="1">The sequence shown here is derived from an EMBL/GenBank/DDBJ whole genome shotgun (WGS) entry which is preliminary data.</text>
</comment>
<name>X1J5I0_9ZZZZ</name>
<proteinExistence type="predicted"/>
<accession>X1J5I0</accession>
<reference evidence="1" key="1">
    <citation type="journal article" date="2014" name="Front. Microbiol.">
        <title>High frequency of phylogenetically diverse reductive dehalogenase-homologous genes in deep subseafloor sedimentary metagenomes.</title>
        <authorList>
            <person name="Kawai M."/>
            <person name="Futagami T."/>
            <person name="Toyoda A."/>
            <person name="Takaki Y."/>
            <person name="Nishi S."/>
            <person name="Hori S."/>
            <person name="Arai W."/>
            <person name="Tsubouchi T."/>
            <person name="Morono Y."/>
            <person name="Uchiyama I."/>
            <person name="Ito T."/>
            <person name="Fujiyama A."/>
            <person name="Inagaki F."/>
            <person name="Takami H."/>
        </authorList>
    </citation>
    <scope>NUCLEOTIDE SEQUENCE</scope>
    <source>
        <strain evidence="1">Expedition CK06-06</strain>
    </source>
</reference>
<sequence length="60" mass="7181">MTDKDKDDLVFTAYYINAEQFKRHFHTLESYARRAKYKEVCHKLESGEILRNTRLDIQGS</sequence>
<protein>
    <submittedName>
        <fullName evidence="1">Uncharacterized protein</fullName>
    </submittedName>
</protein>
<dbReference type="AlphaFoldDB" id="X1J5I0"/>
<dbReference type="EMBL" id="BARU01031908">
    <property type="protein sequence ID" value="GAH64993.1"/>
    <property type="molecule type" value="Genomic_DNA"/>
</dbReference>
<evidence type="ECO:0000313" key="1">
    <source>
        <dbReference type="EMBL" id="GAH64993.1"/>
    </source>
</evidence>
<organism evidence="1">
    <name type="scientific">marine sediment metagenome</name>
    <dbReference type="NCBI Taxonomy" id="412755"/>
    <lineage>
        <taxon>unclassified sequences</taxon>
        <taxon>metagenomes</taxon>
        <taxon>ecological metagenomes</taxon>
    </lineage>
</organism>